<feature type="signal peptide" evidence="8">
    <location>
        <begin position="1"/>
        <end position="32"/>
    </location>
</feature>
<evidence type="ECO:0000256" key="5">
    <source>
        <dbReference type="ARBA" id="ARBA00022984"/>
    </source>
</evidence>
<dbReference type="InterPro" id="IPR002477">
    <property type="entry name" value="Peptidoglycan-bd-like"/>
</dbReference>
<keyword evidence="6 7" id="KW-0961">Cell wall biogenesis/degradation</keyword>
<evidence type="ECO:0000259" key="9">
    <source>
        <dbReference type="PROSITE" id="PS52029"/>
    </source>
</evidence>
<dbReference type="CDD" id="cd16913">
    <property type="entry name" value="YkuD_like"/>
    <property type="match status" value="1"/>
</dbReference>
<evidence type="ECO:0000256" key="7">
    <source>
        <dbReference type="PROSITE-ProRule" id="PRU01373"/>
    </source>
</evidence>
<dbReference type="Pfam" id="PF20142">
    <property type="entry name" value="Scaffold"/>
    <property type="match status" value="1"/>
</dbReference>
<dbReference type="Pfam" id="PF01471">
    <property type="entry name" value="PG_binding_1"/>
    <property type="match status" value="1"/>
</dbReference>
<dbReference type="Gene3D" id="2.40.440.10">
    <property type="entry name" value="L,D-transpeptidase catalytic domain-like"/>
    <property type="match status" value="1"/>
</dbReference>
<protein>
    <submittedName>
        <fullName evidence="10">L,D-transpeptidase family protein</fullName>
    </submittedName>
</protein>
<evidence type="ECO:0000256" key="8">
    <source>
        <dbReference type="SAM" id="SignalP"/>
    </source>
</evidence>
<dbReference type="InterPro" id="IPR036366">
    <property type="entry name" value="PGBDSf"/>
</dbReference>
<feature type="domain" description="L,D-TPase catalytic" evidence="9">
    <location>
        <begin position="325"/>
        <end position="503"/>
    </location>
</feature>
<sequence>MPISKISRDRKFFWLSVSCLLLWLAAAPGVQAGADANLSRALSNLLSGKQPPLLQDMDFPRYQKELGLLYRSNAMQLVWVGPGGSQTNLQDALQVLQNAEADGLNPLNYAAERLQHYFQDLAVQPNTDLQTLASYDMALSLALLSYLHDVHQGRVDPRGFNYPETFGVNSLFDAVRVLKTHIDQQTLHRLPDDVAPKTYQYQQLKQALAYYRHQAEAEPPADLQFTKTLHPGEEDEHLPELRLRLQELGELSAAQLADIAANVSRYDEATTAAVMRLQQQQGLHADGVIGRQTQALLNLKPKQKIALIKLALERLRWLPKQPDGRLIVVNIPAFQLWAFNSPEDQNALTMKVIVGKTGDTQTPILWEQMNALEFMPYWNIPKSIMDKEILPKLKSDKRYLAAQDIELVERFAEDDSDLTLDPLDHLQHGLLRARQRPGDKNPLGKVKFIFPNKADIYMHDTPGRGAFNRDRRDLSHGCVRVAEPAKLAEFVLGNQTGWDKQTIEQAMSGPKTQRVTLKKTVPVLFFYNTAYAGQDNKLRFYPDIYGYDEQLQSAINKSNLAVKIEKSVASDG</sequence>
<feature type="chain" id="PRO_5037101045" evidence="8">
    <location>
        <begin position="33"/>
        <end position="572"/>
    </location>
</feature>
<organism evidence="10 11">
    <name type="scientific">Methylomonas paludis</name>
    <dbReference type="NCBI Taxonomy" id="1173101"/>
    <lineage>
        <taxon>Bacteria</taxon>
        <taxon>Pseudomonadati</taxon>
        <taxon>Pseudomonadota</taxon>
        <taxon>Gammaproteobacteria</taxon>
        <taxon>Methylococcales</taxon>
        <taxon>Methylococcaceae</taxon>
        <taxon>Methylomonas</taxon>
    </lineage>
</organism>
<accession>A0A975R947</accession>
<dbReference type="KEGG" id="mpad:KEF85_10850"/>
<dbReference type="SUPFAM" id="SSF141523">
    <property type="entry name" value="L,D-transpeptidase catalytic domain-like"/>
    <property type="match status" value="1"/>
</dbReference>
<dbReference type="InterPro" id="IPR036365">
    <property type="entry name" value="PGBD-like_sf"/>
</dbReference>
<dbReference type="Gene3D" id="1.10.101.10">
    <property type="entry name" value="PGBD-like superfamily/PGBD"/>
    <property type="match status" value="1"/>
</dbReference>
<reference evidence="10" key="1">
    <citation type="submission" date="2021-04" db="EMBL/GenBank/DDBJ databases">
        <title>Draft genome sequence data of methanotrophic Methylovulum sp. strain S1L and Methylomonas sp. strain S2AM isolated from boreal lake water columns.</title>
        <authorList>
            <person name="Rissanen A.J."/>
            <person name="Mangayil R."/>
            <person name="Svenning M.M."/>
            <person name="Khanongnuch R."/>
        </authorList>
    </citation>
    <scope>NUCLEOTIDE SEQUENCE</scope>
    <source>
        <strain evidence="10">S2AM</strain>
    </source>
</reference>
<dbReference type="AlphaFoldDB" id="A0A975R947"/>
<keyword evidence="11" id="KW-1185">Reference proteome</keyword>
<dbReference type="InterPro" id="IPR038063">
    <property type="entry name" value="Transpep_catalytic_dom"/>
</dbReference>
<dbReference type="GO" id="GO:0009252">
    <property type="term" value="P:peptidoglycan biosynthetic process"/>
    <property type="evidence" value="ECO:0007669"/>
    <property type="project" value="UniProtKB-KW"/>
</dbReference>
<keyword evidence="4 7" id="KW-0133">Cell shape</keyword>
<dbReference type="Pfam" id="PF03734">
    <property type="entry name" value="YkuD"/>
    <property type="match status" value="1"/>
</dbReference>
<dbReference type="PANTHER" id="PTHR41533:SF2">
    <property type="entry name" value="BLR7131 PROTEIN"/>
    <property type="match status" value="1"/>
</dbReference>
<dbReference type="SUPFAM" id="SSF47090">
    <property type="entry name" value="PGBD-like"/>
    <property type="match status" value="1"/>
</dbReference>
<gene>
    <name evidence="10" type="ORF">KEF85_10850</name>
</gene>
<dbReference type="GO" id="GO:0004180">
    <property type="term" value="F:carboxypeptidase activity"/>
    <property type="evidence" value="ECO:0007669"/>
    <property type="project" value="UniProtKB-ARBA"/>
</dbReference>
<evidence type="ECO:0000313" key="11">
    <source>
        <dbReference type="Proteomes" id="UP000676649"/>
    </source>
</evidence>
<comment type="similarity">
    <text evidence="2">Belongs to the YkuD family.</text>
</comment>
<dbReference type="GO" id="GO:0008360">
    <property type="term" value="P:regulation of cell shape"/>
    <property type="evidence" value="ECO:0007669"/>
    <property type="project" value="UniProtKB-UniRule"/>
</dbReference>
<evidence type="ECO:0000256" key="4">
    <source>
        <dbReference type="ARBA" id="ARBA00022960"/>
    </source>
</evidence>
<dbReference type="InterPro" id="IPR052905">
    <property type="entry name" value="LD-transpeptidase_YkuD-like"/>
</dbReference>
<dbReference type="GO" id="GO:0071555">
    <property type="term" value="P:cell wall organization"/>
    <property type="evidence" value="ECO:0007669"/>
    <property type="project" value="UniProtKB-UniRule"/>
</dbReference>
<dbReference type="RefSeq" id="WP_215580420.1">
    <property type="nucleotide sequence ID" value="NZ_CP073754.1"/>
</dbReference>
<feature type="active site" description="Nucleophile" evidence="7">
    <location>
        <position position="478"/>
    </location>
</feature>
<dbReference type="GO" id="GO:0016740">
    <property type="term" value="F:transferase activity"/>
    <property type="evidence" value="ECO:0007669"/>
    <property type="project" value="UniProtKB-KW"/>
</dbReference>
<dbReference type="InterPro" id="IPR045380">
    <property type="entry name" value="LD_TPept_scaffold_dom"/>
</dbReference>
<dbReference type="PANTHER" id="PTHR41533">
    <property type="entry name" value="L,D-TRANSPEPTIDASE HI_1667-RELATED"/>
    <property type="match status" value="1"/>
</dbReference>
<dbReference type="Proteomes" id="UP000676649">
    <property type="component" value="Chromosome"/>
</dbReference>
<comment type="pathway">
    <text evidence="1 7">Cell wall biogenesis; peptidoglycan biosynthesis.</text>
</comment>
<evidence type="ECO:0000256" key="6">
    <source>
        <dbReference type="ARBA" id="ARBA00023316"/>
    </source>
</evidence>
<keyword evidence="5 7" id="KW-0573">Peptidoglycan synthesis</keyword>
<name>A0A975R947_9GAMM</name>
<evidence type="ECO:0000256" key="1">
    <source>
        <dbReference type="ARBA" id="ARBA00004752"/>
    </source>
</evidence>
<proteinExistence type="inferred from homology"/>
<dbReference type="PROSITE" id="PS52029">
    <property type="entry name" value="LD_TPASE"/>
    <property type="match status" value="1"/>
</dbReference>
<evidence type="ECO:0000256" key="3">
    <source>
        <dbReference type="ARBA" id="ARBA00022679"/>
    </source>
</evidence>
<feature type="active site" description="Proton donor/acceptor" evidence="7">
    <location>
        <position position="459"/>
    </location>
</feature>
<dbReference type="EMBL" id="CP073754">
    <property type="protein sequence ID" value="QWF69859.1"/>
    <property type="molecule type" value="Genomic_DNA"/>
</dbReference>
<keyword evidence="8" id="KW-0732">Signal</keyword>
<keyword evidence="3" id="KW-0808">Transferase</keyword>
<dbReference type="InterPro" id="IPR005490">
    <property type="entry name" value="LD_TPept_cat_dom"/>
</dbReference>
<evidence type="ECO:0000256" key="2">
    <source>
        <dbReference type="ARBA" id="ARBA00005992"/>
    </source>
</evidence>
<evidence type="ECO:0000313" key="10">
    <source>
        <dbReference type="EMBL" id="QWF69859.1"/>
    </source>
</evidence>